<feature type="region of interest" description="Disordered" evidence="7">
    <location>
        <begin position="45"/>
        <end position="68"/>
    </location>
</feature>
<protein>
    <submittedName>
        <fullName evidence="10">KNOTTED1-like protein</fullName>
    </submittedName>
</protein>
<dbReference type="InterPro" id="IPR005541">
    <property type="entry name" value="KNOX2"/>
</dbReference>
<feature type="region of interest" description="Disordered" evidence="7">
    <location>
        <begin position="291"/>
        <end position="315"/>
    </location>
</feature>
<dbReference type="SMART" id="SM01256">
    <property type="entry name" value="KNOX2"/>
    <property type="match status" value="1"/>
</dbReference>
<feature type="DNA-binding region" description="Homeobox; TALE-type" evidence="5">
    <location>
        <begin position="232"/>
        <end position="295"/>
    </location>
</feature>
<dbReference type="Pfam" id="PF03790">
    <property type="entry name" value="KNOX1"/>
    <property type="match status" value="1"/>
</dbReference>
<evidence type="ECO:0000256" key="7">
    <source>
        <dbReference type="SAM" id="MobiDB-lite"/>
    </source>
</evidence>
<dbReference type="GO" id="GO:0003677">
    <property type="term" value="F:DNA binding"/>
    <property type="evidence" value="ECO:0007669"/>
    <property type="project" value="UniProtKB-UniRule"/>
</dbReference>
<evidence type="ECO:0000259" key="9">
    <source>
        <dbReference type="PROSITE" id="PS51213"/>
    </source>
</evidence>
<keyword evidence="2 5" id="KW-0238">DNA-binding</keyword>
<feature type="compositionally biased region" description="Polar residues" evidence="7">
    <location>
        <begin position="305"/>
        <end position="315"/>
    </location>
</feature>
<dbReference type="Pfam" id="PF05920">
    <property type="entry name" value="Homeobox_KN"/>
    <property type="match status" value="1"/>
</dbReference>
<reference evidence="10" key="1">
    <citation type="journal article" date="2005" name="Nature">
        <title>Independent recruitment of a conserved developmental mechanism during leaf evolution.</title>
        <authorList>
            <person name="Harrison C.J."/>
            <person name="Corley S.B."/>
            <person name="Moylan E.C."/>
            <person name="Alexander D.L."/>
            <person name="Scotland R.W."/>
            <person name="Langdale J.A."/>
        </authorList>
    </citation>
    <scope>NUCLEOTIDE SEQUENCE</scope>
</reference>
<dbReference type="PROSITE" id="PS50071">
    <property type="entry name" value="HOMEOBOX_2"/>
    <property type="match status" value="1"/>
</dbReference>
<dbReference type="CDD" id="cd00086">
    <property type="entry name" value="homeodomain"/>
    <property type="match status" value="1"/>
</dbReference>
<dbReference type="PROSITE" id="PS51213">
    <property type="entry name" value="ELK"/>
    <property type="match status" value="1"/>
</dbReference>
<dbReference type="EMBL" id="AY667450">
    <property type="protein sequence ID" value="AAW62518.1"/>
    <property type="molecule type" value="mRNA"/>
</dbReference>
<dbReference type="InterPro" id="IPR008422">
    <property type="entry name" value="KN_HD"/>
</dbReference>
<dbReference type="GO" id="GO:0006355">
    <property type="term" value="P:regulation of DNA-templated transcription"/>
    <property type="evidence" value="ECO:0007669"/>
    <property type="project" value="InterPro"/>
</dbReference>
<keyword evidence="4 5" id="KW-0539">Nucleus</keyword>
<sequence>MTSAAASSSSKFTAPASTMDEWYMLSSYQSLIDANEGLEHAAGALEHHQQQQSSSSKQKSSLQLSEKEMKAAISGHPQYLELIKAHMSIKKVGASSQKVAEINEVIRMHQDSQPSSVHTNIGANPELDQFMVAYCDVLNMYENQLNKAFTGAIEYCKQQEQELKLVSVSDEPIDALSSVELDDDVEDDEEAESDDVAADGGDIDPLIGDKEIKRALMKKYGGYLGGLTQEYLKKKKKSKLPSAATKTLRDWWFQHLEHPYPSEAQKATLAATTKLDPKQINNWFINQRKRHWDPSAAAASARGESLQQQGSQDGD</sequence>
<feature type="region of interest" description="Disordered" evidence="7">
    <location>
        <begin position="178"/>
        <end position="203"/>
    </location>
</feature>
<dbReference type="GO" id="GO:0005634">
    <property type="term" value="C:nucleus"/>
    <property type="evidence" value="ECO:0007669"/>
    <property type="project" value="UniProtKB-SubCell"/>
</dbReference>
<evidence type="ECO:0000256" key="2">
    <source>
        <dbReference type="ARBA" id="ARBA00023125"/>
    </source>
</evidence>
<dbReference type="SMART" id="SM00389">
    <property type="entry name" value="HOX"/>
    <property type="match status" value="1"/>
</dbReference>
<dbReference type="SUPFAM" id="SSF46689">
    <property type="entry name" value="Homeodomain-like"/>
    <property type="match status" value="1"/>
</dbReference>
<dbReference type="InterPro" id="IPR050224">
    <property type="entry name" value="TALE_homeobox"/>
</dbReference>
<gene>
    <name evidence="10" type="primary">KNOX2</name>
</gene>
<proteinExistence type="evidence at transcript level"/>
<dbReference type="SMART" id="SM01255">
    <property type="entry name" value="KNOX1"/>
    <property type="match status" value="1"/>
</dbReference>
<name>Q5GAB6_9TRAC</name>
<dbReference type="AlphaFoldDB" id="Q5GAB6"/>
<evidence type="ECO:0000256" key="4">
    <source>
        <dbReference type="ARBA" id="ARBA00023242"/>
    </source>
</evidence>
<organism evidence="10">
    <name type="scientific">Selaginella kraussiana</name>
    <dbReference type="NCBI Taxonomy" id="81964"/>
    <lineage>
        <taxon>Eukaryota</taxon>
        <taxon>Viridiplantae</taxon>
        <taxon>Streptophyta</taxon>
        <taxon>Embryophyta</taxon>
        <taxon>Tracheophyta</taxon>
        <taxon>Lycopodiopsida</taxon>
        <taxon>Selaginellales</taxon>
        <taxon>Selaginellaceae</taxon>
        <taxon>Selaginella</taxon>
    </lineage>
</organism>
<feature type="compositionally biased region" description="Low complexity" evidence="7">
    <location>
        <begin position="50"/>
        <end position="64"/>
    </location>
</feature>
<evidence type="ECO:0000313" key="10">
    <source>
        <dbReference type="EMBL" id="AAW62518.1"/>
    </source>
</evidence>
<dbReference type="Pfam" id="PF03791">
    <property type="entry name" value="KNOX2"/>
    <property type="match status" value="1"/>
</dbReference>
<feature type="compositionally biased region" description="Acidic residues" evidence="7">
    <location>
        <begin position="180"/>
        <end position="197"/>
    </location>
</feature>
<evidence type="ECO:0000256" key="1">
    <source>
        <dbReference type="ARBA" id="ARBA00004123"/>
    </source>
</evidence>
<keyword evidence="3 5" id="KW-0371">Homeobox</keyword>
<feature type="domain" description="Homeobox" evidence="8">
    <location>
        <begin position="231"/>
        <end position="294"/>
    </location>
</feature>
<evidence type="ECO:0000259" key="8">
    <source>
        <dbReference type="PROSITE" id="PS50071"/>
    </source>
</evidence>
<dbReference type="PANTHER" id="PTHR11850">
    <property type="entry name" value="HOMEOBOX PROTEIN TRANSCRIPTION FACTORS"/>
    <property type="match status" value="1"/>
</dbReference>
<evidence type="ECO:0000256" key="3">
    <source>
        <dbReference type="ARBA" id="ARBA00023155"/>
    </source>
</evidence>
<dbReference type="InterPro" id="IPR005539">
    <property type="entry name" value="ELK_dom"/>
</dbReference>
<dbReference type="InterPro" id="IPR001356">
    <property type="entry name" value="HD"/>
</dbReference>
<accession>Q5GAB6</accession>
<dbReference type="SMART" id="SM01188">
    <property type="entry name" value="ELK"/>
    <property type="match status" value="1"/>
</dbReference>
<comment type="subcellular location">
    <subcellularLocation>
        <location evidence="1 5">Nucleus</location>
    </subcellularLocation>
</comment>
<dbReference type="InterPro" id="IPR005540">
    <property type="entry name" value="KNOX1"/>
</dbReference>
<comment type="similarity">
    <text evidence="6">Belongs to the TALE/KNOX homeobox family.</text>
</comment>
<evidence type="ECO:0000256" key="5">
    <source>
        <dbReference type="PROSITE-ProRule" id="PRU00108"/>
    </source>
</evidence>
<evidence type="ECO:0000256" key="6">
    <source>
        <dbReference type="PROSITE-ProRule" id="PRU00559"/>
    </source>
</evidence>
<feature type="domain" description="ELK" evidence="9">
    <location>
        <begin position="211"/>
        <end position="231"/>
    </location>
</feature>
<dbReference type="InterPro" id="IPR009057">
    <property type="entry name" value="Homeodomain-like_sf"/>
</dbReference>
<dbReference type="Gene3D" id="1.10.10.60">
    <property type="entry name" value="Homeodomain-like"/>
    <property type="match status" value="1"/>
</dbReference>